<dbReference type="InterPro" id="IPR001466">
    <property type="entry name" value="Beta-lactam-related"/>
</dbReference>
<keyword evidence="1" id="KW-0732">Signal</keyword>
<evidence type="ECO:0000259" key="2">
    <source>
        <dbReference type="Pfam" id="PF00144"/>
    </source>
</evidence>
<protein>
    <submittedName>
        <fullName evidence="3">CubicO group peptidase (Beta-lactamase class C family)</fullName>
    </submittedName>
</protein>
<dbReference type="Gene3D" id="1.25.40.10">
    <property type="entry name" value="Tetratricopeptide repeat domain"/>
    <property type="match status" value="1"/>
</dbReference>
<dbReference type="RefSeq" id="WP_182514282.1">
    <property type="nucleotide sequence ID" value="NZ_JACJIQ010000021.1"/>
</dbReference>
<evidence type="ECO:0000256" key="1">
    <source>
        <dbReference type="SAM" id="SignalP"/>
    </source>
</evidence>
<dbReference type="PANTHER" id="PTHR46825">
    <property type="entry name" value="D-ALANYL-D-ALANINE-CARBOXYPEPTIDASE/ENDOPEPTIDASE AMPH"/>
    <property type="match status" value="1"/>
</dbReference>
<dbReference type="Gene3D" id="3.40.710.10">
    <property type="entry name" value="DD-peptidase/beta-lactamase superfamily"/>
    <property type="match status" value="1"/>
</dbReference>
<dbReference type="PANTHER" id="PTHR46825:SF9">
    <property type="entry name" value="BETA-LACTAMASE-RELATED DOMAIN-CONTAINING PROTEIN"/>
    <property type="match status" value="1"/>
</dbReference>
<accession>A0A839GXA7</accession>
<dbReference type="SUPFAM" id="SSF48452">
    <property type="entry name" value="TPR-like"/>
    <property type="match status" value="1"/>
</dbReference>
<keyword evidence="4" id="KW-1185">Reference proteome</keyword>
<dbReference type="Proteomes" id="UP000563094">
    <property type="component" value="Unassembled WGS sequence"/>
</dbReference>
<feature type="signal peptide" evidence="1">
    <location>
        <begin position="1"/>
        <end position="19"/>
    </location>
</feature>
<dbReference type="InterPro" id="IPR011990">
    <property type="entry name" value="TPR-like_helical_dom_sf"/>
</dbReference>
<dbReference type="AlphaFoldDB" id="A0A839GXA7"/>
<proteinExistence type="predicted"/>
<comment type="caution">
    <text evidence="3">The sequence shown here is derived from an EMBL/GenBank/DDBJ whole genome shotgun (WGS) entry which is preliminary data.</text>
</comment>
<dbReference type="EMBL" id="JACJIQ010000021">
    <property type="protein sequence ID" value="MBA9079376.1"/>
    <property type="molecule type" value="Genomic_DNA"/>
</dbReference>
<evidence type="ECO:0000313" key="4">
    <source>
        <dbReference type="Proteomes" id="UP000563094"/>
    </source>
</evidence>
<dbReference type="Pfam" id="PF00144">
    <property type="entry name" value="Beta-lactamase"/>
    <property type="match status" value="1"/>
</dbReference>
<sequence>MKKLCNLLLLAWMSFSAVSAQTTAAPTTAQIEALLEEYNRQNLLSGVFFVAKDGKPIFQKAFGYADVEKNQKNLLNTRFNVAGMGKHFTALLVLQLVEKRQLELHAPISRYLPASGIPNADRITIHHLLSHTSGLGNYMDHPAYAQLRPTLTTLAAVMKLVASQPLVFSDPGKNFSYSNSGYLVLGRVLEKVTGISYASYVKQTLFRRLGMGYSTVGEQVAQAVSASAVPYFAMTPKDVYSAASWQSPAFSDGGVYTTVLDLFKYSLALNSNKLLSKKSKALMFGVYHHYEGKSAGYGYGAEVATLKNGSTMVGHSGGGHGWGADFRILPKEGYIIIGLGNQEAMAKQVTHNLANFVTTGTWHAPKPLLTHLFMQTVQEKGWAYALDHLEELYASAEVPFTGPGILTRHASKLVKLHRQTDAIHLLQALSSRFPTDAATAAQLAEAYLAKGDQLTARQWYEKTLSLDRQHQLAKFRLQEMAVN</sequence>
<dbReference type="InterPro" id="IPR050491">
    <property type="entry name" value="AmpC-like"/>
</dbReference>
<feature type="domain" description="Beta-lactamase-related" evidence="2">
    <location>
        <begin position="32"/>
        <end position="345"/>
    </location>
</feature>
<gene>
    <name evidence="3" type="ORF">FHS90_004111</name>
</gene>
<organism evidence="3 4">
    <name type="scientific">Rufibacter quisquiliarum</name>
    <dbReference type="NCBI Taxonomy" id="1549639"/>
    <lineage>
        <taxon>Bacteria</taxon>
        <taxon>Pseudomonadati</taxon>
        <taxon>Bacteroidota</taxon>
        <taxon>Cytophagia</taxon>
        <taxon>Cytophagales</taxon>
        <taxon>Hymenobacteraceae</taxon>
        <taxon>Rufibacter</taxon>
    </lineage>
</organism>
<dbReference type="SUPFAM" id="SSF56601">
    <property type="entry name" value="beta-lactamase/transpeptidase-like"/>
    <property type="match status" value="1"/>
</dbReference>
<feature type="chain" id="PRO_5033033972" evidence="1">
    <location>
        <begin position="20"/>
        <end position="483"/>
    </location>
</feature>
<evidence type="ECO:0000313" key="3">
    <source>
        <dbReference type="EMBL" id="MBA9079376.1"/>
    </source>
</evidence>
<name>A0A839GXA7_9BACT</name>
<dbReference type="InterPro" id="IPR012338">
    <property type="entry name" value="Beta-lactam/transpept-like"/>
</dbReference>
<reference evidence="3 4" key="1">
    <citation type="submission" date="2020-08" db="EMBL/GenBank/DDBJ databases">
        <title>Genomic Encyclopedia of Type Strains, Phase IV (KMG-IV): sequencing the most valuable type-strain genomes for metagenomic binning, comparative biology and taxonomic classification.</title>
        <authorList>
            <person name="Goeker M."/>
        </authorList>
    </citation>
    <scope>NUCLEOTIDE SEQUENCE [LARGE SCALE GENOMIC DNA]</scope>
    <source>
        <strain evidence="3 4">DSM 29854</strain>
    </source>
</reference>